<comment type="subcellular location">
    <subcellularLocation>
        <location evidence="1">Nucleus</location>
    </subcellularLocation>
</comment>
<dbReference type="PANTHER" id="PTHR46585">
    <property type="entry name" value="INTEGRASE CORE DOMAIN CONTAINING PROTEIN"/>
    <property type="match status" value="1"/>
</dbReference>
<dbReference type="Ensembl" id="ENSAMXT00000055500.1">
    <property type="protein sequence ID" value="ENSAMXP00000046010.1"/>
    <property type="gene ID" value="ENSAMXG00000041341.1"/>
</dbReference>
<reference evidence="5" key="1">
    <citation type="submission" date="2013-03" db="EMBL/GenBank/DDBJ databases">
        <authorList>
            <person name="Jeffery W."/>
            <person name="Warren W."/>
            <person name="Wilson R.K."/>
        </authorList>
    </citation>
    <scope>NUCLEOTIDE SEQUENCE</scope>
    <source>
        <strain evidence="5">female</strain>
    </source>
</reference>
<accession>A0A3B1JVY7</accession>
<dbReference type="GeneTree" id="ENSGT00940000174211"/>
<proteinExistence type="predicted"/>
<dbReference type="PROSITE" id="PS50994">
    <property type="entry name" value="INTEGRASE"/>
    <property type="match status" value="1"/>
</dbReference>
<dbReference type="InterPro" id="IPR012337">
    <property type="entry name" value="RNaseH-like_sf"/>
</dbReference>
<dbReference type="InterPro" id="IPR023780">
    <property type="entry name" value="Chromo_domain"/>
</dbReference>
<dbReference type="SUPFAM" id="SSF53098">
    <property type="entry name" value="Ribonuclease H-like"/>
    <property type="match status" value="1"/>
</dbReference>
<dbReference type="SUPFAM" id="SSF54160">
    <property type="entry name" value="Chromo domain-like"/>
    <property type="match status" value="1"/>
</dbReference>
<reference evidence="4" key="4">
    <citation type="submission" date="2025-09" db="UniProtKB">
        <authorList>
            <consortium name="Ensembl"/>
        </authorList>
    </citation>
    <scope>IDENTIFICATION</scope>
</reference>
<dbReference type="GO" id="GO:0003676">
    <property type="term" value="F:nucleic acid binding"/>
    <property type="evidence" value="ECO:0007669"/>
    <property type="project" value="InterPro"/>
</dbReference>
<dbReference type="STRING" id="7994.ENSAMXP00000046010"/>
<dbReference type="InterPro" id="IPR036397">
    <property type="entry name" value="RNaseH_sf"/>
</dbReference>
<dbReference type="Pfam" id="PF00385">
    <property type="entry name" value="Chromo"/>
    <property type="match status" value="1"/>
</dbReference>
<sequence>MTEGLLKKIYYDPSNPGSYGGVESLQRAIFEKKGSRANIKDVKNWLSAQDAYTLHKPVLGKFKTNRVFVKNMDEQWQADLVDMSNLSKDNKDMKFMLTCIDILSKYAWVRVLRNKTGVEVTDAFNSILKEGRVPKKLQTDQGKEFFNKNFQGLMKKHNIVHFATGTGQKASVCERFNRTLRNKMWKYFTAVNTRKYIDVVQELVHSYNHNYHSSIKMKPVEVDETNSFKVFKTLYGLFPSRVKKLRFKFKIGDVVRISRLKAHFEKGYEQNYTDEYFTISERIPRDPPVYKLHDADGEEITGTFYEPELQKIIVGKDKSFKIEKIIQERMQNRKKMCLVKWVGWPDKFNSWIPAKDIVNIVKE</sequence>
<keyword evidence="5" id="KW-1185">Reference proteome</keyword>
<evidence type="ECO:0008006" key="6">
    <source>
        <dbReference type="Google" id="ProtNLM"/>
    </source>
</evidence>
<dbReference type="Proteomes" id="UP000018467">
    <property type="component" value="Unassembled WGS sequence"/>
</dbReference>
<protein>
    <recommendedName>
        <fullName evidence="6">Integrase catalytic domain-containing protein</fullName>
    </recommendedName>
</protein>
<feature type="domain" description="Integrase catalytic" evidence="3">
    <location>
        <begin position="53"/>
        <end position="227"/>
    </location>
</feature>
<dbReference type="InterPro" id="IPR001584">
    <property type="entry name" value="Integrase_cat-core"/>
</dbReference>
<dbReference type="Bgee" id="ENSAMXG00000041341">
    <property type="expression patterns" value="Expressed in olfactory epithelium and 11 other cell types or tissues"/>
</dbReference>
<reference evidence="5" key="2">
    <citation type="journal article" date="2014" name="Nat. Commun.">
        <title>The cavefish genome reveals candidate genes for eye loss.</title>
        <authorList>
            <person name="McGaugh S.E."/>
            <person name="Gross J.B."/>
            <person name="Aken B."/>
            <person name="Blin M."/>
            <person name="Borowsky R."/>
            <person name="Chalopin D."/>
            <person name="Hinaux H."/>
            <person name="Jeffery W.R."/>
            <person name="Keene A."/>
            <person name="Ma L."/>
            <person name="Minx P."/>
            <person name="Murphy D."/>
            <person name="O'Quin K.E."/>
            <person name="Retaux S."/>
            <person name="Rohner N."/>
            <person name="Searle S.M."/>
            <person name="Stahl B.A."/>
            <person name="Tabin C."/>
            <person name="Volff J.N."/>
            <person name="Yoshizawa M."/>
            <person name="Warren W.C."/>
        </authorList>
    </citation>
    <scope>NUCLEOTIDE SEQUENCE [LARGE SCALE GENOMIC DNA]</scope>
    <source>
        <strain evidence="5">female</strain>
    </source>
</reference>
<dbReference type="PANTHER" id="PTHR46585:SF1">
    <property type="entry name" value="CHROMO DOMAIN-CONTAINING PROTEIN"/>
    <property type="match status" value="1"/>
</dbReference>
<dbReference type="Gene3D" id="3.30.420.10">
    <property type="entry name" value="Ribonuclease H-like superfamily/Ribonuclease H"/>
    <property type="match status" value="1"/>
</dbReference>
<feature type="domain" description="Chromo" evidence="2">
    <location>
        <begin position="320"/>
        <end position="363"/>
    </location>
</feature>
<dbReference type="InterPro" id="IPR000953">
    <property type="entry name" value="Chromo/chromo_shadow_dom"/>
</dbReference>
<dbReference type="PROSITE" id="PS50013">
    <property type="entry name" value="CHROMO_2"/>
    <property type="match status" value="1"/>
</dbReference>
<dbReference type="AlphaFoldDB" id="A0A3B1JVY7"/>
<dbReference type="Gene3D" id="2.40.50.40">
    <property type="match status" value="1"/>
</dbReference>
<evidence type="ECO:0000259" key="3">
    <source>
        <dbReference type="PROSITE" id="PS50994"/>
    </source>
</evidence>
<dbReference type="CDD" id="cd00024">
    <property type="entry name" value="CD_CSD"/>
    <property type="match status" value="1"/>
</dbReference>
<dbReference type="InParanoid" id="A0A3B1JVY7"/>
<dbReference type="InterPro" id="IPR016197">
    <property type="entry name" value="Chromo-like_dom_sf"/>
</dbReference>
<dbReference type="Pfam" id="PF00665">
    <property type="entry name" value="rve"/>
    <property type="match status" value="1"/>
</dbReference>
<evidence type="ECO:0000313" key="5">
    <source>
        <dbReference type="Proteomes" id="UP000018467"/>
    </source>
</evidence>
<dbReference type="GO" id="GO:0005634">
    <property type="term" value="C:nucleus"/>
    <property type="evidence" value="ECO:0007669"/>
    <property type="project" value="UniProtKB-SubCell"/>
</dbReference>
<evidence type="ECO:0000256" key="1">
    <source>
        <dbReference type="ARBA" id="ARBA00004123"/>
    </source>
</evidence>
<name>A0A3B1JVY7_ASTMX</name>
<reference evidence="4" key="3">
    <citation type="submission" date="2025-08" db="UniProtKB">
        <authorList>
            <consortium name="Ensembl"/>
        </authorList>
    </citation>
    <scope>IDENTIFICATION</scope>
</reference>
<organism evidence="4 5">
    <name type="scientific">Astyanax mexicanus</name>
    <name type="common">Blind cave fish</name>
    <name type="synonym">Astyanax fasciatus mexicanus</name>
    <dbReference type="NCBI Taxonomy" id="7994"/>
    <lineage>
        <taxon>Eukaryota</taxon>
        <taxon>Metazoa</taxon>
        <taxon>Chordata</taxon>
        <taxon>Craniata</taxon>
        <taxon>Vertebrata</taxon>
        <taxon>Euteleostomi</taxon>
        <taxon>Actinopterygii</taxon>
        <taxon>Neopterygii</taxon>
        <taxon>Teleostei</taxon>
        <taxon>Ostariophysi</taxon>
        <taxon>Characiformes</taxon>
        <taxon>Characoidei</taxon>
        <taxon>Acestrorhamphidae</taxon>
        <taxon>Acestrorhamphinae</taxon>
        <taxon>Astyanax</taxon>
    </lineage>
</organism>
<dbReference type="GO" id="GO:0015074">
    <property type="term" value="P:DNA integration"/>
    <property type="evidence" value="ECO:0007669"/>
    <property type="project" value="InterPro"/>
</dbReference>
<evidence type="ECO:0000259" key="2">
    <source>
        <dbReference type="PROSITE" id="PS50013"/>
    </source>
</evidence>
<evidence type="ECO:0000313" key="4">
    <source>
        <dbReference type="Ensembl" id="ENSAMXP00000046010.1"/>
    </source>
</evidence>